<dbReference type="PROSITE" id="PS50222">
    <property type="entry name" value="EF_HAND_2"/>
    <property type="match status" value="3"/>
</dbReference>
<dbReference type="STRING" id="74557.A0A1W0A877"/>
<sequence length="1368" mass="154534">MKNDMAEQMQKLYERKAIDVENKLPWYKNPLKGYNVPVIGDDDKPFEAPCKDFLQSQRITKHTSVHSMFPENDQPQLQAKYHINGSKAPVSTRSLRDDVKLTSITSQKTSPDKVKFLGRISWEPDLLDSKSESSKIQATSPLRSPKAPQLSPLKSVFRHSYQTSAVEFNKAKPFGIEPSSQNNGNTLPVKQALQHDNEIDALLSKYALTQSINSGVRDMAAAEVYSFADQPPEVCPELTPSPATTTIVRTRRLAIQSTLSLSDDEEDQEEDEEAQTQDQLKLSYFGSPAKERFYKEYTNMHHKPQCFTALPNKDDAHLVSDYSYRHTIHSRHRHKSIQRIATQNEIQLSPRTIFLSDCLASTNLPLALPILIRKHNTTSFDFSFQSLGDKFIKQFAAALRDVPFVEEINVCDNRLSDGALNTLLRALEAKPNLTKLNISQNEIGTESAKTLKKYIGSTLCTVTHLSICNADIDDHECAAFMTAFESNKSVLDLRLSRNRIGEAENLNVVQPDLVTGGEAIGSMLNVNLTLTHLDLAWNLLRLASGVTLANSLRLNYNLYEINLAYNALGDAGAMAFGQSLETNKALRVLDLSYNNIRCKGASVIASTISRTNSTLHKLVMDGNNIGKEGGRILMYAMVHNGTPNGCTISMKACSLNDHSRQTTFDPMEPGGVYTLNCADPYDGMIARELLRLAATKRGCSFTKLEFRPTKETPLRQAQPIRLVQPVLQHKSALDITFHDIDKDRSGTIDLSELQAALKELGFHPTPAQTQMLYDKMDTNRSGMIEENELTGDLFHAVYHIIDSDQSGAIDMDELRSAFILLGATPTEHDVQTAMRVYDVDGSGTIEEDEFVELLKNQVIQRVQMNSQKKLLSSMTLREEGTNVPWEVPATGILDVVFSYERELMSERETVTMFGITDHGLSQLVKSVETGKQHMQHQEIFNAAVENTEIRINAEQAILLMQTCGDLQESRRVMALTKMLPQMVSSKEAQNLVKHVLTIRERYSLRTRMGYQFFPLMGIPTGKYDLDLSRLGDRQALFKLAEIAQAEKQFSKTRSCRGDTSQHGNWENFRNELFEGKPIILTSTFFQNIPNKGKLEFDYVSTSRPKRGTKPMSTRRFQQLVQQIGKDSAVELERVKTPNTVLTPSQRWSLLREAVRYRKVKMWLKRVTQAFRVRNVTAEGVYEKLFQIETAVADRWLSVNQAREIIDCMPVLHNGKTEAIRLLFSRIIDLENFMEIFDSLTLPEQRECARTLGWLNIFNPKHPDRYYGLDLSIRDERELTKIFVSLAVTEPGENWINESFAWVKGDEPLPGWQLPVSWAKDDGITEDGPRRSGWLTLEYTSAPERGCSPVVALRQELQSKVLCGTRLYL</sequence>
<evidence type="ECO:0000313" key="5">
    <source>
        <dbReference type="Proteomes" id="UP000243217"/>
    </source>
</evidence>
<dbReference type="Pfam" id="PF13516">
    <property type="entry name" value="LRR_6"/>
    <property type="match status" value="4"/>
</dbReference>
<dbReference type="OrthoDB" id="120976at2759"/>
<dbReference type="SUPFAM" id="SSF47473">
    <property type="entry name" value="EF-hand"/>
    <property type="match status" value="1"/>
</dbReference>
<feature type="region of interest" description="Disordered" evidence="2">
    <location>
        <begin position="128"/>
        <end position="151"/>
    </location>
</feature>
<feature type="compositionally biased region" description="Acidic residues" evidence="2">
    <location>
        <begin position="262"/>
        <end position="275"/>
    </location>
</feature>
<feature type="domain" description="EF-hand" evidence="3">
    <location>
        <begin position="825"/>
        <end position="860"/>
    </location>
</feature>
<comment type="caution">
    <text evidence="4">The sequence shown here is derived from an EMBL/GenBank/DDBJ whole genome shotgun (WGS) entry which is preliminary data.</text>
</comment>
<name>A0A1W0A877_9STRA</name>
<keyword evidence="1" id="KW-0106">Calcium</keyword>
<dbReference type="PANTHER" id="PTHR24114">
    <property type="entry name" value="LEUCINE RICH REPEAT FAMILY PROTEIN"/>
    <property type="match status" value="1"/>
</dbReference>
<evidence type="ECO:0000256" key="2">
    <source>
        <dbReference type="SAM" id="MobiDB-lite"/>
    </source>
</evidence>
<dbReference type="EMBL" id="JNBS01000366">
    <property type="protein sequence ID" value="OQS06210.1"/>
    <property type="molecule type" value="Genomic_DNA"/>
</dbReference>
<proteinExistence type="predicted"/>
<dbReference type="InterPro" id="IPR002048">
    <property type="entry name" value="EF_hand_dom"/>
</dbReference>
<dbReference type="InterPro" id="IPR032675">
    <property type="entry name" value="LRR_dom_sf"/>
</dbReference>
<accession>A0A1W0A877</accession>
<dbReference type="InterPro" id="IPR018247">
    <property type="entry name" value="EF_Hand_1_Ca_BS"/>
</dbReference>
<dbReference type="Pfam" id="PF13499">
    <property type="entry name" value="EF-hand_7"/>
    <property type="match status" value="2"/>
</dbReference>
<organism evidence="4 5">
    <name type="scientific">Thraustotheca clavata</name>
    <dbReference type="NCBI Taxonomy" id="74557"/>
    <lineage>
        <taxon>Eukaryota</taxon>
        <taxon>Sar</taxon>
        <taxon>Stramenopiles</taxon>
        <taxon>Oomycota</taxon>
        <taxon>Saprolegniomycetes</taxon>
        <taxon>Saprolegniales</taxon>
        <taxon>Achlyaceae</taxon>
        <taxon>Thraustotheca</taxon>
    </lineage>
</organism>
<evidence type="ECO:0000256" key="1">
    <source>
        <dbReference type="ARBA" id="ARBA00022837"/>
    </source>
</evidence>
<dbReference type="Gene3D" id="1.10.238.10">
    <property type="entry name" value="EF-hand"/>
    <property type="match status" value="2"/>
</dbReference>
<dbReference type="InterPro" id="IPR011992">
    <property type="entry name" value="EF-hand-dom_pair"/>
</dbReference>
<dbReference type="InterPro" id="IPR052394">
    <property type="entry name" value="LRR-containing"/>
</dbReference>
<gene>
    <name evidence="4" type="ORF">THRCLA_01739</name>
</gene>
<dbReference type="PANTHER" id="PTHR24114:SF2">
    <property type="entry name" value="F-BOX DOMAIN-CONTAINING PROTEIN-RELATED"/>
    <property type="match status" value="1"/>
</dbReference>
<dbReference type="GO" id="GO:0005509">
    <property type="term" value="F:calcium ion binding"/>
    <property type="evidence" value="ECO:0007669"/>
    <property type="project" value="InterPro"/>
</dbReference>
<evidence type="ECO:0000259" key="3">
    <source>
        <dbReference type="PROSITE" id="PS50222"/>
    </source>
</evidence>
<feature type="region of interest" description="Disordered" evidence="2">
    <location>
        <begin position="259"/>
        <end position="278"/>
    </location>
</feature>
<dbReference type="Gene3D" id="3.80.10.10">
    <property type="entry name" value="Ribonuclease Inhibitor"/>
    <property type="match status" value="2"/>
</dbReference>
<protein>
    <recommendedName>
        <fullName evidence="3">EF-hand domain-containing protein</fullName>
    </recommendedName>
</protein>
<dbReference type="SMART" id="SM00054">
    <property type="entry name" value="EFh"/>
    <property type="match status" value="3"/>
</dbReference>
<reference evidence="4 5" key="1">
    <citation type="journal article" date="2014" name="Genome Biol. Evol.">
        <title>The secreted proteins of Achlya hypogyna and Thraustotheca clavata identify the ancestral oomycete secretome and reveal gene acquisitions by horizontal gene transfer.</title>
        <authorList>
            <person name="Misner I."/>
            <person name="Blouin N."/>
            <person name="Leonard G."/>
            <person name="Richards T.A."/>
            <person name="Lane C.E."/>
        </authorList>
    </citation>
    <scope>NUCLEOTIDE SEQUENCE [LARGE SCALE GENOMIC DNA]</scope>
    <source>
        <strain evidence="4 5">ATCC 34112</strain>
    </source>
</reference>
<dbReference type="SMART" id="SM00368">
    <property type="entry name" value="LRR_RI"/>
    <property type="match status" value="6"/>
</dbReference>
<dbReference type="PROSITE" id="PS00018">
    <property type="entry name" value="EF_HAND_1"/>
    <property type="match status" value="3"/>
</dbReference>
<dbReference type="SUPFAM" id="SSF52047">
    <property type="entry name" value="RNI-like"/>
    <property type="match status" value="1"/>
</dbReference>
<dbReference type="InterPro" id="IPR001611">
    <property type="entry name" value="Leu-rich_rpt"/>
</dbReference>
<keyword evidence="5" id="KW-1185">Reference proteome</keyword>
<feature type="domain" description="EF-hand" evidence="3">
    <location>
        <begin position="789"/>
        <end position="824"/>
    </location>
</feature>
<dbReference type="Proteomes" id="UP000243217">
    <property type="component" value="Unassembled WGS sequence"/>
</dbReference>
<feature type="domain" description="EF-hand" evidence="3">
    <location>
        <begin position="728"/>
        <end position="763"/>
    </location>
</feature>
<evidence type="ECO:0000313" key="4">
    <source>
        <dbReference type="EMBL" id="OQS06210.1"/>
    </source>
</evidence>